<dbReference type="AlphaFoldDB" id="A0A834NQB5"/>
<accession>A0A834NQB5</accession>
<keyword evidence="2" id="KW-1185">Reference proteome</keyword>
<reference evidence="1" key="1">
    <citation type="journal article" date="2020" name="G3 (Bethesda)">
        <title>High-Quality Assemblies for Three Invasive Social Wasps from the &lt;i&gt;Vespula&lt;/i&gt; Genus.</title>
        <authorList>
            <person name="Harrop T.W.R."/>
            <person name="Guhlin J."/>
            <person name="McLaughlin G.M."/>
            <person name="Permina E."/>
            <person name="Stockwell P."/>
            <person name="Gilligan J."/>
            <person name="Le Lec M.F."/>
            <person name="Gruber M.A.M."/>
            <person name="Quinn O."/>
            <person name="Lovegrove M."/>
            <person name="Duncan E.J."/>
            <person name="Remnant E.J."/>
            <person name="Van Eeckhoven J."/>
            <person name="Graham B."/>
            <person name="Knapp R.A."/>
            <person name="Langford K.W."/>
            <person name="Kronenberg Z."/>
            <person name="Press M.O."/>
            <person name="Eacker S.M."/>
            <person name="Wilson-Rankin E.E."/>
            <person name="Purcell J."/>
            <person name="Lester P.J."/>
            <person name="Dearden P.K."/>
        </authorList>
    </citation>
    <scope>NUCLEOTIDE SEQUENCE</scope>
    <source>
        <strain evidence="1">Volc-1</strain>
    </source>
</reference>
<comment type="caution">
    <text evidence="1">The sequence shown here is derived from an EMBL/GenBank/DDBJ whole genome shotgun (WGS) entry which is preliminary data.</text>
</comment>
<gene>
    <name evidence="1" type="ORF">H0235_012086</name>
</gene>
<evidence type="ECO:0000313" key="2">
    <source>
        <dbReference type="Proteomes" id="UP000600918"/>
    </source>
</evidence>
<proteinExistence type="predicted"/>
<name>A0A834NQB5_VESPE</name>
<organism evidence="1 2">
    <name type="scientific">Vespula pensylvanica</name>
    <name type="common">Western yellow jacket</name>
    <name type="synonym">Wasp</name>
    <dbReference type="NCBI Taxonomy" id="30213"/>
    <lineage>
        <taxon>Eukaryota</taxon>
        <taxon>Metazoa</taxon>
        <taxon>Ecdysozoa</taxon>
        <taxon>Arthropoda</taxon>
        <taxon>Hexapoda</taxon>
        <taxon>Insecta</taxon>
        <taxon>Pterygota</taxon>
        <taxon>Neoptera</taxon>
        <taxon>Endopterygota</taxon>
        <taxon>Hymenoptera</taxon>
        <taxon>Apocrita</taxon>
        <taxon>Aculeata</taxon>
        <taxon>Vespoidea</taxon>
        <taxon>Vespidae</taxon>
        <taxon>Vespinae</taxon>
        <taxon>Vespula</taxon>
    </lineage>
</organism>
<evidence type="ECO:0000313" key="1">
    <source>
        <dbReference type="EMBL" id="KAF7415494.1"/>
    </source>
</evidence>
<sequence length="102" mass="11613">MDFVEDEWNAAREDSTCLEVQARLLKEDEKSLENLIEILSRLSFRRVDRIARKMLQIPRVHPTPSHLTVVRSPAPRYLASIYPRNTPSYDTGIVPGIAALPA</sequence>
<protein>
    <submittedName>
        <fullName evidence="1">Uncharacterized protein</fullName>
    </submittedName>
</protein>
<dbReference type="EMBL" id="JACSDY010000011">
    <property type="protein sequence ID" value="KAF7415494.1"/>
    <property type="molecule type" value="Genomic_DNA"/>
</dbReference>
<dbReference type="Proteomes" id="UP000600918">
    <property type="component" value="Unassembled WGS sequence"/>
</dbReference>